<comment type="similarity">
    <text evidence="4">Belongs to the MqnA/MqnD family. MqnD subfamily.</text>
</comment>
<dbReference type="EC" id="4.1.99.29" evidence="4"/>
<gene>
    <name evidence="4" type="primary">mqnD</name>
    <name evidence="5" type="ORF">FIM25_02055</name>
</gene>
<comment type="function">
    <text evidence="4">Catalyzes the conversion of cyclic dehypoxanthine futalosine (cyclic DHFL) into 1,4-dihydroxy-6-naphthoate, a step in the biosynthesis of menaquinone (MK, vitamin K2).</text>
</comment>
<protein>
    <recommendedName>
        <fullName evidence="4">1,4-dihydroxy-6-naphtoate synthase</fullName>
        <ecNumber evidence="4">4.1.99.29</ecNumber>
    </recommendedName>
    <alternativeName>
        <fullName evidence="4">Menaquinone biosynthetic enzyme MqnD</fullName>
    </alternativeName>
</protein>
<dbReference type="InterPro" id="IPR030869">
    <property type="entry name" value="MqnD"/>
</dbReference>
<evidence type="ECO:0000256" key="3">
    <source>
        <dbReference type="ARBA" id="ARBA00023239"/>
    </source>
</evidence>
<dbReference type="InterPro" id="IPR003773">
    <property type="entry name" value="Menaquinone_biosynth"/>
</dbReference>
<organism evidence="5 6">
    <name type="scientific">Desulfobotulus mexicanus</name>
    <dbReference type="NCBI Taxonomy" id="2586642"/>
    <lineage>
        <taxon>Bacteria</taxon>
        <taxon>Pseudomonadati</taxon>
        <taxon>Thermodesulfobacteriota</taxon>
        <taxon>Desulfobacteria</taxon>
        <taxon>Desulfobacterales</taxon>
        <taxon>Desulfobacteraceae</taxon>
        <taxon>Desulfobotulus</taxon>
    </lineage>
</organism>
<comment type="catalytic activity">
    <reaction evidence="4">
        <text>cyclic dehypoxanthinylfutalosinate = 1,4-dihydroxy-6-naphthoate + dihydroxyacetone</text>
        <dbReference type="Rhea" id="RHEA:33087"/>
        <dbReference type="ChEBI" id="CHEBI:16016"/>
        <dbReference type="ChEBI" id="CHEBI:64254"/>
        <dbReference type="ChEBI" id="CHEBI:64270"/>
        <dbReference type="EC" id="4.1.99.29"/>
    </reaction>
</comment>
<comment type="pathway">
    <text evidence="1 4">Quinol/quinone metabolism; menaquinone biosynthesis.</text>
</comment>
<dbReference type="EMBL" id="VDMB01000002">
    <property type="protein sequence ID" value="TYT75711.1"/>
    <property type="molecule type" value="Genomic_DNA"/>
</dbReference>
<feature type="binding site" evidence="4">
    <location>
        <begin position="115"/>
        <end position="116"/>
    </location>
    <ligand>
        <name>substrate</name>
    </ligand>
</feature>
<sequence length="281" mass="31013">MPHNQGAGLSLAFSPCPNDTFIFDALIHGRVPCPGFSPEAVLADVETLNQWAFQGLYPVSKLSFAALGRLRDSYALLPSGAALGRGCGPLLTARESMDRDRLRRSVIAVPGLDTTATFLLRLFLGKDLDLRPMPFETIMPALRDGLVDAGLIIHEGRFVFKEYGLICIQDLGAFWEETTGFPIPLGGIALRRDMLSSAELLSRAIGESILHARRFPEGAMPYIRSHAQEMVADVMERHIALYVNDFSIDLGEEGRETVAFFFRKGEELGLFPACEKDFMAF</sequence>
<comment type="caution">
    <text evidence="5">The sequence shown here is derived from an EMBL/GenBank/DDBJ whole genome shotgun (WGS) entry which is preliminary data.</text>
</comment>
<dbReference type="Pfam" id="PF02621">
    <property type="entry name" value="VitK2_biosynth"/>
    <property type="match status" value="1"/>
</dbReference>
<dbReference type="HAMAP" id="MF_00996">
    <property type="entry name" value="MqnD"/>
    <property type="match status" value="1"/>
</dbReference>
<dbReference type="SUPFAM" id="SSF53850">
    <property type="entry name" value="Periplasmic binding protein-like II"/>
    <property type="match status" value="1"/>
</dbReference>
<accession>A0A5Q4VI91</accession>
<dbReference type="UniPathway" id="UPA00079"/>
<evidence type="ECO:0000313" key="5">
    <source>
        <dbReference type="EMBL" id="TYT75711.1"/>
    </source>
</evidence>
<dbReference type="GO" id="GO:0016830">
    <property type="term" value="F:carbon-carbon lyase activity"/>
    <property type="evidence" value="ECO:0007669"/>
    <property type="project" value="UniProtKB-UniRule"/>
</dbReference>
<dbReference type="OrthoDB" id="9809439at2"/>
<dbReference type="CDD" id="cd13635">
    <property type="entry name" value="PBP2_Ttha1568_Mqnd"/>
    <property type="match status" value="1"/>
</dbReference>
<dbReference type="Gene3D" id="3.40.190.10">
    <property type="entry name" value="Periplasmic binding protein-like II"/>
    <property type="match status" value="2"/>
</dbReference>
<evidence type="ECO:0000256" key="1">
    <source>
        <dbReference type="ARBA" id="ARBA00004863"/>
    </source>
</evidence>
<reference evidence="5 6" key="1">
    <citation type="submission" date="2019-06" db="EMBL/GenBank/DDBJ databases">
        <title>Desulfobotulus mexicanus sp. nov., a novel sulfate-reducing bacterium isolated from the sediment of an alkaline crater lake in Mexico.</title>
        <authorList>
            <person name="Hirschler-Rea A."/>
        </authorList>
    </citation>
    <scope>NUCLEOTIDE SEQUENCE [LARGE SCALE GENOMIC DNA]</scope>
    <source>
        <strain evidence="5 6">PAR22N</strain>
    </source>
</reference>
<evidence type="ECO:0000256" key="4">
    <source>
        <dbReference type="HAMAP-Rule" id="MF_00996"/>
    </source>
</evidence>
<dbReference type="GO" id="GO:0009234">
    <property type="term" value="P:menaquinone biosynthetic process"/>
    <property type="evidence" value="ECO:0007669"/>
    <property type="project" value="UniProtKB-UniRule"/>
</dbReference>
<dbReference type="Proteomes" id="UP000321899">
    <property type="component" value="Unassembled WGS sequence"/>
</dbReference>
<name>A0A5Q4VI91_9BACT</name>
<evidence type="ECO:0000313" key="6">
    <source>
        <dbReference type="Proteomes" id="UP000321899"/>
    </source>
</evidence>
<feature type="binding site" evidence="4">
    <location>
        <begin position="61"/>
        <end position="63"/>
    </location>
    <ligand>
        <name>substrate</name>
    </ligand>
</feature>
<keyword evidence="6" id="KW-1185">Reference proteome</keyword>
<dbReference type="AlphaFoldDB" id="A0A5Q4VI91"/>
<evidence type="ECO:0000256" key="2">
    <source>
        <dbReference type="ARBA" id="ARBA00022428"/>
    </source>
</evidence>
<proteinExistence type="inferred from homology"/>
<keyword evidence="3 4" id="KW-0456">Lyase</keyword>
<dbReference type="PANTHER" id="PTHR37167:SF1">
    <property type="entry name" value="1,4-DIHYDROXY-6-NAPHTOATE SYNTHASE"/>
    <property type="match status" value="1"/>
</dbReference>
<feature type="active site" description="Proton acceptor" evidence="4">
    <location>
        <position position="154"/>
    </location>
</feature>
<keyword evidence="2 4" id="KW-0474">Menaquinone biosynthesis</keyword>
<dbReference type="PANTHER" id="PTHR37167">
    <property type="entry name" value="1,4-DIHYDROXY-6-NAPHTOATE SYNTHASE"/>
    <property type="match status" value="1"/>
</dbReference>